<dbReference type="Pfam" id="PF13499">
    <property type="entry name" value="EF-hand_7"/>
    <property type="match status" value="1"/>
</dbReference>
<dbReference type="PROSITE" id="PS50222">
    <property type="entry name" value="EF_HAND_2"/>
    <property type="match status" value="3"/>
</dbReference>
<evidence type="ECO:0000256" key="2">
    <source>
        <dbReference type="ARBA" id="ARBA00022737"/>
    </source>
</evidence>
<dbReference type="GO" id="GO:0005509">
    <property type="term" value="F:calcium ion binding"/>
    <property type="evidence" value="ECO:0007669"/>
    <property type="project" value="InterPro"/>
</dbReference>
<dbReference type="PANTHER" id="PTHR34524:SF6">
    <property type="entry name" value="CALCYPHOSINE LIKE"/>
    <property type="match status" value="1"/>
</dbReference>
<proteinExistence type="predicted"/>
<feature type="domain" description="EF-hand" evidence="4">
    <location>
        <begin position="75"/>
        <end position="110"/>
    </location>
</feature>
<keyword evidence="2" id="KW-0677">Repeat</keyword>
<dbReference type="InterPro" id="IPR002048">
    <property type="entry name" value="EF_hand_dom"/>
</dbReference>
<sequence>MTASEADIRDLQSNARKVLTSTKDPLEKLRCQCLLRGANGIYGFGKQFRIMDDDGSKSLSKEEFKKGCHDFGCNLTPEEVDVLFRMVDKDGSGTIIFDEFLRALRPPMSNSRIDVVRKAFNKMDKTGDGKITLDDLHNVYQVKYDAKYTSGRATEDQVLREFLKTFENEKSVDGVVSNLVCSRLLKSLNLIKRLQFCVSL</sequence>
<keyword evidence="3" id="KW-0106">Calcium</keyword>
<keyword evidence="6" id="KW-1185">Reference proteome</keyword>
<protein>
    <recommendedName>
        <fullName evidence="4">EF-hand domain-containing protein</fullName>
    </recommendedName>
</protein>
<dbReference type="PROSITE" id="PS00018">
    <property type="entry name" value="EF_HAND_1"/>
    <property type="match status" value="1"/>
</dbReference>
<reference evidence="5 6" key="1">
    <citation type="journal article" date="2019" name="PLoS Pathog.">
        <title>Genome sequence of the bovine parasite Schistosoma bovis Tanzania.</title>
        <authorList>
            <person name="Oey H."/>
            <person name="Zakrzewski M."/>
            <person name="Gobert G."/>
            <person name="Gravermann K."/>
            <person name="Stoye J."/>
            <person name="Jones M."/>
            <person name="Mcmanus D."/>
            <person name="Krause L."/>
        </authorList>
    </citation>
    <scope>NUCLEOTIDE SEQUENCE [LARGE SCALE GENOMIC DNA]</scope>
    <source>
        <strain evidence="5 6">TAN1997</strain>
    </source>
</reference>
<dbReference type="Gene3D" id="1.10.238.10">
    <property type="entry name" value="EF-hand"/>
    <property type="match status" value="2"/>
</dbReference>
<dbReference type="FunFam" id="1.10.238.10:FF:000178">
    <property type="entry name" value="Calmodulin-2 A"/>
    <property type="match status" value="1"/>
</dbReference>
<accession>A0A430Q6V0</accession>
<evidence type="ECO:0000256" key="3">
    <source>
        <dbReference type="ARBA" id="ARBA00022837"/>
    </source>
</evidence>
<comment type="caution">
    <text evidence="5">The sequence shown here is derived from an EMBL/GenBank/DDBJ whole genome shotgun (WGS) entry which is preliminary data.</text>
</comment>
<evidence type="ECO:0000259" key="4">
    <source>
        <dbReference type="PROSITE" id="PS50222"/>
    </source>
</evidence>
<dbReference type="Pfam" id="PF13405">
    <property type="entry name" value="EF-hand_6"/>
    <property type="match status" value="1"/>
</dbReference>
<dbReference type="Proteomes" id="UP000290809">
    <property type="component" value="Unassembled WGS sequence"/>
</dbReference>
<dbReference type="InterPro" id="IPR011992">
    <property type="entry name" value="EF-hand-dom_pair"/>
</dbReference>
<dbReference type="PANTHER" id="PTHR34524">
    <property type="entry name" value="CALCYPHOSIN"/>
    <property type="match status" value="1"/>
</dbReference>
<feature type="domain" description="EF-hand" evidence="4">
    <location>
        <begin position="111"/>
        <end position="146"/>
    </location>
</feature>
<feature type="domain" description="EF-hand" evidence="4">
    <location>
        <begin position="48"/>
        <end position="74"/>
    </location>
</feature>
<keyword evidence="1" id="KW-0479">Metal-binding</keyword>
<dbReference type="SMART" id="SM00054">
    <property type="entry name" value="EFh"/>
    <property type="match status" value="3"/>
</dbReference>
<dbReference type="SUPFAM" id="SSF47473">
    <property type="entry name" value="EF-hand"/>
    <property type="match status" value="1"/>
</dbReference>
<name>A0A430Q6V0_SCHBO</name>
<dbReference type="EMBL" id="QMKO01002464">
    <property type="protein sequence ID" value="RTG83422.1"/>
    <property type="molecule type" value="Genomic_DNA"/>
</dbReference>
<dbReference type="AlphaFoldDB" id="A0A430Q6V0"/>
<dbReference type="STRING" id="6184.A0A430Q6V0"/>
<dbReference type="InterPro" id="IPR018247">
    <property type="entry name" value="EF_Hand_1_Ca_BS"/>
</dbReference>
<evidence type="ECO:0000256" key="1">
    <source>
        <dbReference type="ARBA" id="ARBA00022723"/>
    </source>
</evidence>
<organism evidence="5 6">
    <name type="scientific">Schistosoma bovis</name>
    <name type="common">Blood fluke</name>
    <dbReference type="NCBI Taxonomy" id="6184"/>
    <lineage>
        <taxon>Eukaryota</taxon>
        <taxon>Metazoa</taxon>
        <taxon>Spiralia</taxon>
        <taxon>Lophotrochozoa</taxon>
        <taxon>Platyhelminthes</taxon>
        <taxon>Trematoda</taxon>
        <taxon>Digenea</taxon>
        <taxon>Strigeidida</taxon>
        <taxon>Schistosomatoidea</taxon>
        <taxon>Schistosomatidae</taxon>
        <taxon>Schistosoma</taxon>
    </lineage>
</organism>
<dbReference type="CDD" id="cd00051">
    <property type="entry name" value="EFh"/>
    <property type="match status" value="2"/>
</dbReference>
<evidence type="ECO:0000313" key="5">
    <source>
        <dbReference type="EMBL" id="RTG83422.1"/>
    </source>
</evidence>
<evidence type="ECO:0000313" key="6">
    <source>
        <dbReference type="Proteomes" id="UP000290809"/>
    </source>
</evidence>
<gene>
    <name evidence="5" type="ORF">DC041_0010200</name>
</gene>
<dbReference type="GO" id="GO:0043226">
    <property type="term" value="C:organelle"/>
    <property type="evidence" value="ECO:0007669"/>
    <property type="project" value="UniProtKB-ARBA"/>
</dbReference>
<dbReference type="InterPro" id="IPR051581">
    <property type="entry name" value="Ca-bind"/>
</dbReference>